<keyword evidence="6" id="KW-0812">Transmembrane</keyword>
<dbReference type="InterPro" id="IPR036188">
    <property type="entry name" value="FAD/NAD-bd_sf"/>
</dbReference>
<protein>
    <submittedName>
        <fullName evidence="7">NAD(P)/FAD-dependent oxidoreductase</fullName>
    </submittedName>
</protein>
<dbReference type="AlphaFoldDB" id="A0A3S9P2K9"/>
<dbReference type="OrthoDB" id="9789960at2"/>
<dbReference type="RefSeq" id="WP_126613926.1">
    <property type="nucleotide sequence ID" value="NZ_CP034562.1"/>
</dbReference>
<keyword evidence="1" id="KW-0285">Flavoprotein</keyword>
<accession>A0A3S9P2K9</accession>
<evidence type="ECO:0000256" key="1">
    <source>
        <dbReference type="ARBA" id="ARBA00022630"/>
    </source>
</evidence>
<organism evidence="7 8">
    <name type="scientific">Flammeovirga pectinis</name>
    <dbReference type="NCBI Taxonomy" id="2494373"/>
    <lineage>
        <taxon>Bacteria</taxon>
        <taxon>Pseudomonadati</taxon>
        <taxon>Bacteroidota</taxon>
        <taxon>Cytophagia</taxon>
        <taxon>Cytophagales</taxon>
        <taxon>Flammeovirgaceae</taxon>
        <taxon>Flammeovirga</taxon>
    </lineage>
</organism>
<dbReference type="Gene3D" id="3.50.50.60">
    <property type="entry name" value="FAD/NAD(P)-binding domain"/>
    <property type="match status" value="2"/>
</dbReference>
<keyword evidence="6" id="KW-1133">Transmembrane helix</keyword>
<keyword evidence="5" id="KW-0520">NAD</keyword>
<evidence type="ECO:0000256" key="4">
    <source>
        <dbReference type="ARBA" id="ARBA00022857"/>
    </source>
</evidence>
<keyword evidence="3" id="KW-0274">FAD</keyword>
<evidence type="ECO:0000256" key="2">
    <source>
        <dbReference type="ARBA" id="ARBA00022729"/>
    </source>
</evidence>
<evidence type="ECO:0000256" key="6">
    <source>
        <dbReference type="SAM" id="Phobius"/>
    </source>
</evidence>
<dbReference type="SUPFAM" id="SSF51905">
    <property type="entry name" value="FAD/NAD(P)-binding domain"/>
    <property type="match status" value="1"/>
</dbReference>
<reference evidence="7 8" key="1">
    <citation type="submission" date="2018-12" db="EMBL/GenBank/DDBJ databases">
        <title>Flammeovirga pectinis sp. nov., isolated from the gut of the Korean scallop, Patinopecten yessoensis.</title>
        <authorList>
            <person name="Bae J.-W."/>
            <person name="Jeong Y.-S."/>
            <person name="Kang W."/>
        </authorList>
    </citation>
    <scope>NUCLEOTIDE SEQUENCE [LARGE SCALE GENOMIC DNA]</scope>
    <source>
        <strain evidence="7 8">L12M1</strain>
    </source>
</reference>
<evidence type="ECO:0000256" key="5">
    <source>
        <dbReference type="ARBA" id="ARBA00023027"/>
    </source>
</evidence>
<proteinExistence type="predicted"/>
<evidence type="ECO:0000256" key="3">
    <source>
        <dbReference type="ARBA" id="ARBA00022827"/>
    </source>
</evidence>
<name>A0A3S9P2K9_9BACT</name>
<keyword evidence="4" id="KW-0521">NADP</keyword>
<dbReference type="PANTHER" id="PTHR46091">
    <property type="entry name" value="BLR7054 PROTEIN"/>
    <property type="match status" value="1"/>
</dbReference>
<keyword evidence="8" id="KW-1185">Reference proteome</keyword>
<dbReference type="InterPro" id="IPR052206">
    <property type="entry name" value="Retinol_saturase"/>
</dbReference>
<sequence>MQEIPNDFDAIIIGSGMGALTTASLLSQIKGMKVLLLEKHWVLGGQTHEFKRKKYHFDVGVHYIGSMDARCMPRQIFNYITENNLKWNKMPHIFERFVYPDFTFDVPDNPKEYKSKLISQFPEEEDSINTYFNDVRLAKKWMEYHYATSFQKPLMKFIAKFSEPKGGKELALMITKDYVEKRFKNKQLQAVVCSQWGDFGLPPSKSAFGMHSLIVNHYLYGGFYPEGGAKKIAEYVIPTIEKNGGKLLVNHDVDEIIIKNKKAVGVRVKEKHGKNFTEKTYNAPIIISSTGFHSTFNKLVKEPVSFKEKINKLSGGMSAISLYVGLKSDPSTLGVKGENYWIANSYDHDETYNNRNSILTGEVNNCYLSFPTLKEQNNENHTAEIVTFADFSSFEKWKDLPWKRRGEEYEEVKKRISEGLLDCVEKQHPGFKELVSFHELSTPLTMESFTSTHKGRMYGLAHTPERFNSDWIKPQTPFKGLYITGGDICTTGVVGALMGGVATASVIFGTFGFAKNLYQIKKYNTTLQKADS</sequence>
<dbReference type="Proteomes" id="UP000267268">
    <property type="component" value="Chromosome 1"/>
</dbReference>
<dbReference type="Pfam" id="PF13450">
    <property type="entry name" value="NAD_binding_8"/>
    <property type="match status" value="1"/>
</dbReference>
<dbReference type="KEGG" id="fll:EI427_09330"/>
<evidence type="ECO:0000313" key="8">
    <source>
        <dbReference type="Proteomes" id="UP000267268"/>
    </source>
</evidence>
<keyword evidence="6" id="KW-0472">Membrane</keyword>
<dbReference type="EMBL" id="CP034562">
    <property type="protein sequence ID" value="AZQ62431.1"/>
    <property type="molecule type" value="Genomic_DNA"/>
</dbReference>
<dbReference type="PANTHER" id="PTHR46091:SF3">
    <property type="entry name" value="AMINE OXIDASE DOMAIN-CONTAINING PROTEIN"/>
    <property type="match status" value="1"/>
</dbReference>
<evidence type="ECO:0000313" key="7">
    <source>
        <dbReference type="EMBL" id="AZQ62431.1"/>
    </source>
</evidence>
<gene>
    <name evidence="7" type="ORF">EI427_09330</name>
</gene>
<feature type="transmembrane region" description="Helical" evidence="6">
    <location>
        <begin position="493"/>
        <end position="514"/>
    </location>
</feature>
<keyword evidence="2" id="KW-0732">Signal</keyword>